<gene>
    <name evidence="1" type="ORF">SAMN05216550_107341</name>
</gene>
<dbReference type="InterPro" id="IPR021769">
    <property type="entry name" value="DUF3331"/>
</dbReference>
<dbReference type="AlphaFoldDB" id="A0A1A5XJP9"/>
<dbReference type="RefSeq" id="WP_065058588.1">
    <property type="nucleotide sequence ID" value="NZ_CADFGN010000008.1"/>
</dbReference>
<dbReference type="GeneID" id="61305624"/>
<sequence>MSLNDANTHLVWESTVALLGRISSPDDELARAILSGQHQRWEAWKKSAAARHGVRNPHTSSFTIVDRVSDRSILICWCDATLGHYAEQLWVRGVARRSTLCVLSGLRVRRGDIVYRPCTRGQRSVNCEEVVLAFMVDGVPGGIS</sequence>
<dbReference type="OrthoDB" id="9152922at2"/>
<evidence type="ECO:0000313" key="1">
    <source>
        <dbReference type="EMBL" id="SEJ71833.1"/>
    </source>
</evidence>
<protein>
    <recommendedName>
        <fullName evidence="3">DUF3331 domain-containing protein</fullName>
    </recommendedName>
</protein>
<accession>A0A1A5XJP9</accession>
<reference evidence="1 2" key="1">
    <citation type="submission" date="2016-10" db="EMBL/GenBank/DDBJ databases">
        <authorList>
            <person name="Varghese N."/>
            <person name="Submissions S."/>
        </authorList>
    </citation>
    <scope>NUCLEOTIDE SEQUENCE [LARGE SCALE GENOMIC DNA]</scope>
    <source>
        <strain evidence="1 2">LMG 22274</strain>
    </source>
</reference>
<dbReference type="EMBL" id="FNZM01000007">
    <property type="protein sequence ID" value="SEJ71833.1"/>
    <property type="molecule type" value="Genomic_DNA"/>
</dbReference>
<dbReference type="Pfam" id="PF11811">
    <property type="entry name" value="DUF3331"/>
    <property type="match status" value="1"/>
</dbReference>
<organism evidence="1 2">
    <name type="scientific">Paraburkholderia tropica</name>
    <dbReference type="NCBI Taxonomy" id="92647"/>
    <lineage>
        <taxon>Bacteria</taxon>
        <taxon>Pseudomonadati</taxon>
        <taxon>Pseudomonadota</taxon>
        <taxon>Betaproteobacteria</taxon>
        <taxon>Burkholderiales</taxon>
        <taxon>Burkholderiaceae</taxon>
        <taxon>Paraburkholderia</taxon>
    </lineage>
</organism>
<evidence type="ECO:0008006" key="3">
    <source>
        <dbReference type="Google" id="ProtNLM"/>
    </source>
</evidence>
<comment type="caution">
    <text evidence="1">The sequence shown here is derived from an EMBL/GenBank/DDBJ whole genome shotgun (WGS) entry which is preliminary data.</text>
</comment>
<name>A0A1A5XJP9_9BURK</name>
<proteinExistence type="predicted"/>
<evidence type="ECO:0000313" key="2">
    <source>
        <dbReference type="Proteomes" id="UP000183529"/>
    </source>
</evidence>
<dbReference type="Proteomes" id="UP000183529">
    <property type="component" value="Unassembled WGS sequence"/>
</dbReference>